<dbReference type="InterPro" id="IPR019734">
    <property type="entry name" value="TPR_rpt"/>
</dbReference>
<dbReference type="Pfam" id="PF13414">
    <property type="entry name" value="TPR_11"/>
    <property type="match status" value="1"/>
</dbReference>
<proteinExistence type="predicted"/>
<protein>
    <submittedName>
        <fullName evidence="1">Uncharacterized protein</fullName>
    </submittedName>
</protein>
<sequence length="327" mass="37373">KINDLKKSGTTNPEAYDLVQRAKILLFDGNSKASTKKAVELYEQAVQLDPDYASAYAGLGKAHYYTSTTSIETPRVAFSKSKAAYEKALKLDPKNSMALAGMSDISLFLDRDLKKSKQLLDLAYNPESSRSEVIRSYTLYLESRGRFEEMATATLKGIEYDPKSPKLHQVYAWVNYYLGNLELADKHSKIALSLSPSFQWALHLRSIILMDSGKFKEAESMLIQGIKDDPNNPVSIMSLGVVYWKWNKKQESEALLLDLLHRSHFEYIKGDIISRFYAAIGDKDKAIQWIRKSDELREMSFMVLHHHPWIKDLHNSDDFNKIYREAG</sequence>
<gene>
    <name evidence="1" type="ORF">METZ01_LOCUS343640</name>
</gene>
<dbReference type="AlphaFoldDB" id="A0A382QZB9"/>
<name>A0A382QZB9_9ZZZZ</name>
<feature type="non-terminal residue" evidence="1">
    <location>
        <position position="1"/>
    </location>
</feature>
<dbReference type="PANTHER" id="PTHR12558">
    <property type="entry name" value="CELL DIVISION CYCLE 16,23,27"/>
    <property type="match status" value="1"/>
</dbReference>
<dbReference type="Gene3D" id="1.25.40.10">
    <property type="entry name" value="Tetratricopeptide repeat domain"/>
    <property type="match status" value="2"/>
</dbReference>
<dbReference type="InterPro" id="IPR011990">
    <property type="entry name" value="TPR-like_helical_dom_sf"/>
</dbReference>
<evidence type="ECO:0000313" key="1">
    <source>
        <dbReference type="EMBL" id="SVC90786.1"/>
    </source>
</evidence>
<reference evidence="1" key="1">
    <citation type="submission" date="2018-05" db="EMBL/GenBank/DDBJ databases">
        <authorList>
            <person name="Lanie J.A."/>
            <person name="Ng W.-L."/>
            <person name="Kazmierczak K.M."/>
            <person name="Andrzejewski T.M."/>
            <person name="Davidsen T.M."/>
            <person name="Wayne K.J."/>
            <person name="Tettelin H."/>
            <person name="Glass J.I."/>
            <person name="Rusch D."/>
            <person name="Podicherti R."/>
            <person name="Tsui H.-C.T."/>
            <person name="Winkler M.E."/>
        </authorList>
    </citation>
    <scope>NUCLEOTIDE SEQUENCE</scope>
</reference>
<accession>A0A382QZB9</accession>
<dbReference type="Pfam" id="PF13181">
    <property type="entry name" value="TPR_8"/>
    <property type="match status" value="1"/>
</dbReference>
<dbReference type="SUPFAM" id="SSF48452">
    <property type="entry name" value="TPR-like"/>
    <property type="match status" value="1"/>
</dbReference>
<feature type="non-terminal residue" evidence="1">
    <location>
        <position position="327"/>
    </location>
</feature>
<dbReference type="EMBL" id="UINC01117978">
    <property type="protein sequence ID" value="SVC90786.1"/>
    <property type="molecule type" value="Genomic_DNA"/>
</dbReference>
<dbReference type="PANTHER" id="PTHR12558:SF33">
    <property type="entry name" value="BLL7664 PROTEIN"/>
    <property type="match status" value="1"/>
</dbReference>
<organism evidence="1">
    <name type="scientific">marine metagenome</name>
    <dbReference type="NCBI Taxonomy" id="408172"/>
    <lineage>
        <taxon>unclassified sequences</taxon>
        <taxon>metagenomes</taxon>
        <taxon>ecological metagenomes</taxon>
    </lineage>
</organism>